<organism evidence="2 3">
    <name type="scientific">Streptomyces ipomoeae</name>
    <dbReference type="NCBI Taxonomy" id="103232"/>
    <lineage>
        <taxon>Bacteria</taxon>
        <taxon>Bacillati</taxon>
        <taxon>Actinomycetota</taxon>
        <taxon>Actinomycetes</taxon>
        <taxon>Kitasatosporales</taxon>
        <taxon>Streptomycetaceae</taxon>
        <taxon>Streptomyces</taxon>
    </lineage>
</organism>
<proteinExistence type="predicted"/>
<dbReference type="Proteomes" id="UP000318720">
    <property type="component" value="Unassembled WGS sequence"/>
</dbReference>
<evidence type="ECO:0000313" key="3">
    <source>
        <dbReference type="Proteomes" id="UP000318720"/>
    </source>
</evidence>
<sequence length="22" mass="2287">MNSRTSGSEGAGGRQRPPATRL</sequence>
<name>A0AAE8VZP3_9ACTN</name>
<comment type="caution">
    <text evidence="2">The sequence shown here is derived from an EMBL/GenBank/DDBJ whole genome shotgun (WGS) entry which is preliminary data.</text>
</comment>
<accession>A0AAE8VZP3</accession>
<gene>
    <name evidence="2" type="ORF">Sipo8835_27050</name>
</gene>
<keyword evidence="2" id="KW-0378">Hydrolase</keyword>
<evidence type="ECO:0000313" key="2">
    <source>
        <dbReference type="EMBL" id="TQE27576.1"/>
    </source>
</evidence>
<feature type="non-terminal residue" evidence="2">
    <location>
        <position position="22"/>
    </location>
</feature>
<dbReference type="EMBL" id="SPAZ01000226">
    <property type="protein sequence ID" value="TQE27576.1"/>
    <property type="molecule type" value="Genomic_DNA"/>
</dbReference>
<reference evidence="2 3" key="1">
    <citation type="submission" date="2019-03" db="EMBL/GenBank/DDBJ databases">
        <title>Comparative genomic analyses of the sweetpotato soil rot pathogen, Streptomyces ipomoeae.</title>
        <authorList>
            <person name="Ruschel Soares N."/>
            <person name="Badger J.H."/>
            <person name="Huguet-Tapia J.C."/>
            <person name="Clark C.A."/>
            <person name="Pettis G.S."/>
        </authorList>
    </citation>
    <scope>NUCLEOTIDE SEQUENCE [LARGE SCALE GENOMIC DNA]</scope>
    <source>
        <strain evidence="2 3">88-35</strain>
    </source>
</reference>
<keyword evidence="2" id="KW-0540">Nuclease</keyword>
<feature type="region of interest" description="Disordered" evidence="1">
    <location>
        <begin position="1"/>
        <end position="22"/>
    </location>
</feature>
<dbReference type="GO" id="GO:0004519">
    <property type="term" value="F:endonuclease activity"/>
    <property type="evidence" value="ECO:0007669"/>
    <property type="project" value="UniProtKB-KW"/>
</dbReference>
<protein>
    <submittedName>
        <fullName evidence="2">Uma2 family endonuclease</fullName>
    </submittedName>
</protein>
<dbReference type="AlphaFoldDB" id="A0AAE8VZP3"/>
<evidence type="ECO:0000256" key="1">
    <source>
        <dbReference type="SAM" id="MobiDB-lite"/>
    </source>
</evidence>
<keyword evidence="2" id="KW-0255">Endonuclease</keyword>